<dbReference type="VEuPathDB" id="FungiDB:ACLA_004050"/>
<dbReference type="AlphaFoldDB" id="A1C5M3"/>
<keyword evidence="2" id="KW-1185">Reference proteome</keyword>
<gene>
    <name evidence="1" type="ORF">ACLA_004050</name>
</gene>
<accession>A1C5M3</accession>
<dbReference type="GeneID" id="4708372"/>
<sequence length="105" mass="12219">MVLFDNTQEAAADQQLELCVNDSKFWLRFFTKAYMLQEVDCSDLSKAFKIYLKHLQHLDSGNVLFQVILRISRWLKPPNDIETAKLNIAAHYDTSNGHFTHFLSL</sequence>
<dbReference type="KEGG" id="act:ACLA_004050"/>
<name>A1C5M3_ASPCL</name>
<dbReference type="OrthoDB" id="8300214at2759"/>
<organism evidence="1 2">
    <name type="scientific">Aspergillus clavatus (strain ATCC 1007 / CBS 513.65 / DSM 816 / NCTC 3887 / NRRL 1 / QM 1276 / 107)</name>
    <dbReference type="NCBI Taxonomy" id="344612"/>
    <lineage>
        <taxon>Eukaryota</taxon>
        <taxon>Fungi</taxon>
        <taxon>Dikarya</taxon>
        <taxon>Ascomycota</taxon>
        <taxon>Pezizomycotina</taxon>
        <taxon>Eurotiomycetes</taxon>
        <taxon>Eurotiomycetidae</taxon>
        <taxon>Eurotiales</taxon>
        <taxon>Aspergillaceae</taxon>
        <taxon>Aspergillus</taxon>
        <taxon>Aspergillus subgen. Fumigati</taxon>
    </lineage>
</organism>
<dbReference type="EMBL" id="DS027004">
    <property type="protein sequence ID" value="EAW14991.1"/>
    <property type="molecule type" value="Genomic_DNA"/>
</dbReference>
<dbReference type="Proteomes" id="UP000006701">
    <property type="component" value="Unassembled WGS sequence"/>
</dbReference>
<dbReference type="HOGENOM" id="CLU_2235976_0_0_1"/>
<proteinExistence type="predicted"/>
<protein>
    <submittedName>
        <fullName evidence="1">Uncharacterized protein</fullName>
    </submittedName>
</protein>
<evidence type="ECO:0000313" key="1">
    <source>
        <dbReference type="EMBL" id="EAW14991.1"/>
    </source>
</evidence>
<evidence type="ECO:0000313" key="2">
    <source>
        <dbReference type="Proteomes" id="UP000006701"/>
    </source>
</evidence>
<dbReference type="RefSeq" id="XP_001276417.1">
    <property type="nucleotide sequence ID" value="XM_001276416.1"/>
</dbReference>
<reference evidence="1 2" key="1">
    <citation type="journal article" date="2008" name="PLoS Genet.">
        <title>Genomic islands in the pathogenic filamentous fungus Aspergillus fumigatus.</title>
        <authorList>
            <person name="Fedorova N.D."/>
            <person name="Khaldi N."/>
            <person name="Joardar V.S."/>
            <person name="Maiti R."/>
            <person name="Amedeo P."/>
            <person name="Anderson M.J."/>
            <person name="Crabtree J."/>
            <person name="Silva J.C."/>
            <person name="Badger J.H."/>
            <person name="Albarraq A."/>
            <person name="Angiuoli S."/>
            <person name="Bussey H."/>
            <person name="Bowyer P."/>
            <person name="Cotty P.J."/>
            <person name="Dyer P.S."/>
            <person name="Egan A."/>
            <person name="Galens K."/>
            <person name="Fraser-Liggett C.M."/>
            <person name="Haas B.J."/>
            <person name="Inman J.M."/>
            <person name="Kent R."/>
            <person name="Lemieux S."/>
            <person name="Malavazi I."/>
            <person name="Orvis J."/>
            <person name="Roemer T."/>
            <person name="Ronning C.M."/>
            <person name="Sundaram J.P."/>
            <person name="Sutton G."/>
            <person name="Turner G."/>
            <person name="Venter J.C."/>
            <person name="White O.R."/>
            <person name="Whitty B.R."/>
            <person name="Youngman P."/>
            <person name="Wolfe K.H."/>
            <person name="Goldman G.H."/>
            <person name="Wortman J.R."/>
            <person name="Jiang B."/>
            <person name="Denning D.W."/>
            <person name="Nierman W.C."/>
        </authorList>
    </citation>
    <scope>NUCLEOTIDE SEQUENCE [LARGE SCALE GENOMIC DNA]</scope>
    <source>
        <strain evidence="2">ATCC 1007 / CBS 513.65 / DSM 816 / NCTC 3887 / NRRL 1</strain>
    </source>
</reference>